<dbReference type="SUPFAM" id="SSF49785">
    <property type="entry name" value="Galactose-binding domain-like"/>
    <property type="match status" value="1"/>
</dbReference>
<dbReference type="GO" id="GO:0016787">
    <property type="term" value="F:hydrolase activity"/>
    <property type="evidence" value="ECO:0007669"/>
    <property type="project" value="UniProtKB-KW"/>
</dbReference>
<dbReference type="AlphaFoldDB" id="A0A3E1RG83"/>
<protein>
    <recommendedName>
        <fullName evidence="11">Endo-1,3-beta-glucanase btgC</fullName>
    </recommendedName>
    <alternativeName>
        <fullName evidence="10">Laminarinase btgC</fullName>
    </alternativeName>
</protein>
<dbReference type="InterPro" id="IPR017853">
    <property type="entry name" value="GH"/>
</dbReference>
<evidence type="ECO:0000256" key="2">
    <source>
        <dbReference type="ARBA" id="ARBA00022475"/>
    </source>
</evidence>
<gene>
    <name evidence="12" type="ORF">DIC66_05960</name>
</gene>
<organism evidence="12 13">
    <name type="scientific">Rhodoferax lacus</name>
    <dbReference type="NCBI Taxonomy" id="2184758"/>
    <lineage>
        <taxon>Bacteria</taxon>
        <taxon>Pseudomonadati</taxon>
        <taxon>Pseudomonadota</taxon>
        <taxon>Betaproteobacteria</taxon>
        <taxon>Burkholderiales</taxon>
        <taxon>Comamonadaceae</taxon>
        <taxon>Rhodoferax</taxon>
    </lineage>
</organism>
<keyword evidence="3" id="KW-0378">Hydrolase</keyword>
<proteinExistence type="predicted"/>
<keyword evidence="6" id="KW-0119">Carbohydrate metabolism</keyword>
<evidence type="ECO:0000256" key="11">
    <source>
        <dbReference type="ARBA" id="ARBA00043078"/>
    </source>
</evidence>
<reference evidence="12 13" key="1">
    <citation type="submission" date="2018-05" db="EMBL/GenBank/DDBJ databases">
        <title>Rhodoferax soyangensis sp.nov., isolated from an oligotrophic freshwater lake.</title>
        <authorList>
            <person name="Park M."/>
        </authorList>
    </citation>
    <scope>NUCLEOTIDE SEQUENCE [LARGE SCALE GENOMIC DNA]</scope>
    <source>
        <strain evidence="12 13">IMCC26218</strain>
    </source>
</reference>
<evidence type="ECO:0000256" key="4">
    <source>
        <dbReference type="ARBA" id="ARBA00023136"/>
    </source>
</evidence>
<evidence type="ECO:0000256" key="5">
    <source>
        <dbReference type="ARBA" id="ARBA00023180"/>
    </source>
</evidence>
<comment type="caution">
    <text evidence="12">The sequence shown here is derived from an EMBL/GenBank/DDBJ whole genome shotgun (WGS) entry which is preliminary data.</text>
</comment>
<evidence type="ECO:0000256" key="8">
    <source>
        <dbReference type="ARBA" id="ARBA00023326"/>
    </source>
</evidence>
<keyword evidence="8" id="KW-0624">Polysaccharide degradation</keyword>
<dbReference type="GO" id="GO:0005886">
    <property type="term" value="C:plasma membrane"/>
    <property type="evidence" value="ECO:0007669"/>
    <property type="project" value="UniProtKB-SubCell"/>
</dbReference>
<keyword evidence="13" id="KW-1185">Reference proteome</keyword>
<evidence type="ECO:0000256" key="6">
    <source>
        <dbReference type="ARBA" id="ARBA00023277"/>
    </source>
</evidence>
<comment type="function">
    <text evidence="9">Glucanases play a role in cell expansion during growth, in cell-cell fusion during mating, and in spore release during sporulation. This enzyme may be involved in beta-glucan degradation. Active on laminarin and lichenan.</text>
</comment>
<dbReference type="Gene3D" id="3.20.20.80">
    <property type="entry name" value="Glycosidases"/>
    <property type="match status" value="1"/>
</dbReference>
<keyword evidence="4" id="KW-0472">Membrane</keyword>
<accession>A0A3E1RG83</accession>
<dbReference type="SUPFAM" id="SSF51445">
    <property type="entry name" value="(Trans)glycosidases"/>
    <property type="match status" value="1"/>
</dbReference>
<evidence type="ECO:0000313" key="12">
    <source>
        <dbReference type="EMBL" id="RFO98251.1"/>
    </source>
</evidence>
<keyword evidence="2" id="KW-1003">Cell membrane</keyword>
<evidence type="ECO:0000313" key="13">
    <source>
        <dbReference type="Proteomes" id="UP000260665"/>
    </source>
</evidence>
<dbReference type="InterPro" id="IPR050732">
    <property type="entry name" value="Beta-glucan_modifiers"/>
</dbReference>
<dbReference type="PANTHER" id="PTHR16631:SF17">
    <property type="entry name" value="GLUCAN ENDO-1,3-BETA-GLUCOSIDASE BTGC"/>
    <property type="match status" value="1"/>
</dbReference>
<dbReference type="InterPro" id="IPR008979">
    <property type="entry name" value="Galactose-bd-like_sf"/>
</dbReference>
<evidence type="ECO:0000256" key="9">
    <source>
        <dbReference type="ARBA" id="ARBA00037649"/>
    </source>
</evidence>
<evidence type="ECO:0000256" key="10">
    <source>
        <dbReference type="ARBA" id="ARBA00042373"/>
    </source>
</evidence>
<keyword evidence="7" id="KW-0961">Cell wall biogenesis/degradation</keyword>
<evidence type="ECO:0000256" key="7">
    <source>
        <dbReference type="ARBA" id="ARBA00023316"/>
    </source>
</evidence>
<dbReference type="Gene3D" id="2.60.120.430">
    <property type="entry name" value="Galactose-binding lectin"/>
    <property type="match status" value="1"/>
</dbReference>
<sequence length="600" mass="64026">MALGLGAALLLSACGGGGTTSDQGSGASPAASASGLRALPAVFTTAKAVAYSPYRTATTDAGRASEVITDVQVKQDLDLLVTAGIGLIRLFDSSDKVALRTLRVIRDNALPIKVMLGIYVNSFENASDPVVRARAQADNEDEMARGVTLAKTYAAEVVAVSVGNETMVSWSFNPISTVAMAAYIKTVRDQVPQPVTTDDNYAFYAGFARNAAEQPGEVLRQIDFASIHTYPMLDAQYSDTSDTDLLPDWDWQQLGVTDLTKRAAASVDAAIGKAQTDYARARSYLDKNGRANMPIVIGETGWKGADSGGSALYKFQAHPANQKMYFSRLLDWALASRSNNGPKGIVYFEAFDEPWKGNDDKWGLFTKDRTARCAAQALNPTATWTKDSTACADSNALYFVPPVLNAALTTPRLTIFNESVTGWPAGMRADAYETGTFNLIYPNTGDSAPSDLGASLGASNFLQLDTFTPKSYGWGLLWQSSSTPAVSANLSSFANGSIRFSVKTAYAGSLRVGISSDTSLGAVVESFVLVSNGNYGYCSSASPGWCDVTIPLSAFQAANPKLDLRYVLTRFSISDVYTDTGNTDATGKPAIALDNIYWIR</sequence>
<keyword evidence="5" id="KW-0325">Glycoprotein</keyword>
<dbReference type="GO" id="GO:0071555">
    <property type="term" value="P:cell wall organization"/>
    <property type="evidence" value="ECO:0007669"/>
    <property type="project" value="UniProtKB-KW"/>
</dbReference>
<dbReference type="GO" id="GO:0000272">
    <property type="term" value="P:polysaccharide catabolic process"/>
    <property type="evidence" value="ECO:0007669"/>
    <property type="project" value="UniProtKB-KW"/>
</dbReference>
<evidence type="ECO:0000256" key="1">
    <source>
        <dbReference type="ARBA" id="ARBA00004236"/>
    </source>
</evidence>
<evidence type="ECO:0000256" key="3">
    <source>
        <dbReference type="ARBA" id="ARBA00022801"/>
    </source>
</evidence>
<name>A0A3E1RG83_9BURK</name>
<dbReference type="PANTHER" id="PTHR16631">
    <property type="entry name" value="GLUCAN 1,3-BETA-GLUCOSIDASE"/>
    <property type="match status" value="1"/>
</dbReference>
<comment type="subcellular location">
    <subcellularLocation>
        <location evidence="1">Cell membrane</location>
    </subcellularLocation>
</comment>
<dbReference type="EMBL" id="QFZK01000002">
    <property type="protein sequence ID" value="RFO98251.1"/>
    <property type="molecule type" value="Genomic_DNA"/>
</dbReference>
<dbReference type="Proteomes" id="UP000260665">
    <property type="component" value="Unassembled WGS sequence"/>
</dbReference>